<dbReference type="AlphaFoldDB" id="A0AA41UKR0"/>
<feature type="domain" description="Acyl-CoA dehydrogenase/oxidase C-terminal" evidence="8">
    <location>
        <begin position="226"/>
        <end position="375"/>
    </location>
</feature>
<evidence type="ECO:0000256" key="4">
    <source>
        <dbReference type="ARBA" id="ARBA00022630"/>
    </source>
</evidence>
<dbReference type="InterPro" id="IPR009100">
    <property type="entry name" value="AcylCoA_DH/oxidase_NM_dom_sf"/>
</dbReference>
<evidence type="ECO:0000259" key="8">
    <source>
        <dbReference type="Pfam" id="PF00441"/>
    </source>
</evidence>
<keyword evidence="5 7" id="KW-0274">FAD</keyword>
<keyword evidence="12" id="KW-1185">Reference proteome</keyword>
<dbReference type="SUPFAM" id="SSF47203">
    <property type="entry name" value="Acyl-CoA dehydrogenase C-terminal domain-like"/>
    <property type="match status" value="1"/>
</dbReference>
<feature type="domain" description="Acyl-CoA dehydrogenase/oxidase N-terminal" evidence="10">
    <location>
        <begin position="8"/>
        <end position="116"/>
    </location>
</feature>
<evidence type="ECO:0000256" key="1">
    <source>
        <dbReference type="ARBA" id="ARBA00001974"/>
    </source>
</evidence>
<name>A0AA41UKR0_9BACT</name>
<dbReference type="EMBL" id="JALJRB010000008">
    <property type="protein sequence ID" value="MCJ8500701.1"/>
    <property type="molecule type" value="Genomic_DNA"/>
</dbReference>
<evidence type="ECO:0000259" key="10">
    <source>
        <dbReference type="Pfam" id="PF02771"/>
    </source>
</evidence>
<keyword evidence="6 7" id="KW-0560">Oxidoreductase</keyword>
<evidence type="ECO:0000259" key="9">
    <source>
        <dbReference type="Pfam" id="PF02770"/>
    </source>
</evidence>
<dbReference type="PROSITE" id="PS00072">
    <property type="entry name" value="ACYL_COA_DH_1"/>
    <property type="match status" value="1"/>
</dbReference>
<evidence type="ECO:0000313" key="11">
    <source>
        <dbReference type="EMBL" id="MCJ8500701.1"/>
    </source>
</evidence>
<dbReference type="RefSeq" id="WP_246905904.1">
    <property type="nucleotide sequence ID" value="NZ_JALJRB010000008.1"/>
</dbReference>
<gene>
    <name evidence="11" type="ORF">MRX98_08965</name>
</gene>
<accession>A0AA41UKR0</accession>
<dbReference type="Gene3D" id="2.40.110.10">
    <property type="entry name" value="Butyryl-CoA Dehydrogenase, subunit A, domain 2"/>
    <property type="match status" value="1"/>
</dbReference>
<evidence type="ECO:0000256" key="3">
    <source>
        <dbReference type="ARBA" id="ARBA00011881"/>
    </source>
</evidence>
<dbReference type="InterPro" id="IPR006089">
    <property type="entry name" value="Acyl-CoA_DH_CS"/>
</dbReference>
<dbReference type="InterPro" id="IPR036250">
    <property type="entry name" value="AcylCo_DH-like_C"/>
</dbReference>
<keyword evidence="4 7" id="KW-0285">Flavoprotein</keyword>
<dbReference type="InterPro" id="IPR046373">
    <property type="entry name" value="Acyl-CoA_Oxase/DH_mid-dom_sf"/>
</dbReference>
<dbReference type="InterPro" id="IPR009075">
    <property type="entry name" value="AcylCo_DH/oxidase_C"/>
</dbReference>
<dbReference type="GO" id="GO:0050660">
    <property type="term" value="F:flavin adenine dinucleotide binding"/>
    <property type="evidence" value="ECO:0007669"/>
    <property type="project" value="InterPro"/>
</dbReference>
<dbReference type="GO" id="GO:0003995">
    <property type="term" value="F:acyl-CoA dehydrogenase activity"/>
    <property type="evidence" value="ECO:0007669"/>
    <property type="project" value="InterPro"/>
</dbReference>
<dbReference type="Pfam" id="PF02770">
    <property type="entry name" value="Acyl-CoA_dh_M"/>
    <property type="match status" value="1"/>
</dbReference>
<dbReference type="Gene3D" id="1.10.540.10">
    <property type="entry name" value="Acyl-CoA dehydrogenase/oxidase, N-terminal domain"/>
    <property type="match status" value="1"/>
</dbReference>
<dbReference type="PANTHER" id="PTHR43884:SF12">
    <property type="entry name" value="ISOVALERYL-COA DEHYDROGENASE, MITOCHONDRIAL-RELATED"/>
    <property type="match status" value="1"/>
</dbReference>
<organism evidence="11 12">
    <name type="scientific">Desulfatitalea alkaliphila</name>
    <dbReference type="NCBI Taxonomy" id="2929485"/>
    <lineage>
        <taxon>Bacteria</taxon>
        <taxon>Pseudomonadati</taxon>
        <taxon>Thermodesulfobacteriota</taxon>
        <taxon>Desulfobacteria</taxon>
        <taxon>Desulfobacterales</taxon>
        <taxon>Desulfosarcinaceae</taxon>
        <taxon>Desulfatitalea</taxon>
    </lineage>
</organism>
<dbReference type="Pfam" id="PF02771">
    <property type="entry name" value="Acyl-CoA_dh_N"/>
    <property type="match status" value="1"/>
</dbReference>
<feature type="domain" description="Acyl-CoA oxidase/dehydrogenase middle" evidence="9">
    <location>
        <begin position="122"/>
        <end position="198"/>
    </location>
</feature>
<dbReference type="InterPro" id="IPR037069">
    <property type="entry name" value="AcylCoA_DH/ox_N_sf"/>
</dbReference>
<dbReference type="InterPro" id="IPR006091">
    <property type="entry name" value="Acyl-CoA_Oxase/DH_mid-dom"/>
</dbReference>
<dbReference type="Pfam" id="PF00441">
    <property type="entry name" value="Acyl-CoA_dh_1"/>
    <property type="match status" value="1"/>
</dbReference>
<comment type="caution">
    <text evidence="11">The sequence shown here is derived from an EMBL/GenBank/DDBJ whole genome shotgun (WGS) entry which is preliminary data.</text>
</comment>
<protein>
    <submittedName>
        <fullName evidence="11">Acyl-CoA dehydrogenase family protein</fullName>
    </submittedName>
</protein>
<dbReference type="SUPFAM" id="SSF56645">
    <property type="entry name" value="Acyl-CoA dehydrogenase NM domain-like"/>
    <property type="match status" value="1"/>
</dbReference>
<comment type="similarity">
    <text evidence="2 7">Belongs to the acyl-CoA dehydrogenase family.</text>
</comment>
<dbReference type="InterPro" id="IPR013786">
    <property type="entry name" value="AcylCoA_DH/ox_N"/>
</dbReference>
<evidence type="ECO:0000256" key="2">
    <source>
        <dbReference type="ARBA" id="ARBA00009347"/>
    </source>
</evidence>
<dbReference type="FunFam" id="1.20.140.10:FF:000001">
    <property type="entry name" value="Acyl-CoA dehydrogenase"/>
    <property type="match status" value="1"/>
</dbReference>
<sequence>MFTLLPLEDQEFKERCLQYARSVLAPLAKQLGDVNDVPEALRASLADSDIYGPLFPKAYGGTGLSAVRICLVRETIAGIYAPADTTFAMQGLGGYPIVLAGSESQKARYLPELAAGRRLSTFCLTEPEAGSDVSALQTEARDAGDHYVINGRKRFISNGYSADMGVLFARTPTSENPMALSAFIVEKDMTGWNVDWRIELMASHDIVEFEIKDLHVPKENLLGPPGAGFKLAMQTLDLMRMSVGAAAVGMAQTALDESMRYARKRVQFGRPIVDYQSTGFKLADMVTEIQAARSLVYLAAIKKDRADPSATLHSSIAKMYATEAAFRCIDQAVQIHGGMGVVKGATVERLYREIRPLRVYEGTTEIQKLIIANQLLKEAKKNEPLTP</sequence>
<evidence type="ECO:0000256" key="7">
    <source>
        <dbReference type="RuleBase" id="RU362125"/>
    </source>
</evidence>
<comment type="cofactor">
    <cofactor evidence="1 7">
        <name>FAD</name>
        <dbReference type="ChEBI" id="CHEBI:57692"/>
    </cofactor>
</comment>
<dbReference type="Gene3D" id="1.20.140.10">
    <property type="entry name" value="Butyryl-CoA Dehydrogenase, subunit A, domain 3"/>
    <property type="match status" value="1"/>
</dbReference>
<dbReference type="PANTHER" id="PTHR43884">
    <property type="entry name" value="ACYL-COA DEHYDROGENASE"/>
    <property type="match status" value="1"/>
</dbReference>
<evidence type="ECO:0000256" key="6">
    <source>
        <dbReference type="ARBA" id="ARBA00023002"/>
    </source>
</evidence>
<evidence type="ECO:0000256" key="5">
    <source>
        <dbReference type="ARBA" id="ARBA00022827"/>
    </source>
</evidence>
<evidence type="ECO:0000313" key="12">
    <source>
        <dbReference type="Proteomes" id="UP001165427"/>
    </source>
</evidence>
<comment type="subunit">
    <text evidence="3">Homotetramer.</text>
</comment>
<dbReference type="Proteomes" id="UP001165427">
    <property type="component" value="Unassembled WGS sequence"/>
</dbReference>
<proteinExistence type="inferred from homology"/>
<reference evidence="11" key="1">
    <citation type="submission" date="2022-04" db="EMBL/GenBank/DDBJ databases">
        <title>Desulfatitalea alkaliphila sp. nov., a novel anaerobic sulfate-reducing bacterium isolated from terrestrial mud volcano, Taman Peninsula, Russia.</title>
        <authorList>
            <person name="Khomyakova M.A."/>
            <person name="Merkel A.Y."/>
            <person name="Slobodkin A.I."/>
        </authorList>
    </citation>
    <scope>NUCLEOTIDE SEQUENCE</scope>
    <source>
        <strain evidence="11">M08but</strain>
    </source>
</reference>